<dbReference type="EMBL" id="LAZR01020006">
    <property type="protein sequence ID" value="KKL90441.1"/>
    <property type="molecule type" value="Genomic_DNA"/>
</dbReference>
<name>A0A0F9GIU2_9ZZZZ</name>
<gene>
    <name evidence="1" type="ORF">LCGC14_1904690</name>
</gene>
<evidence type="ECO:0008006" key="2">
    <source>
        <dbReference type="Google" id="ProtNLM"/>
    </source>
</evidence>
<dbReference type="AlphaFoldDB" id="A0A0F9GIU2"/>
<proteinExistence type="predicted"/>
<protein>
    <recommendedName>
        <fullName evidence="2">Terminase large subunit gp17-like C-terminal domain-containing protein</fullName>
    </recommendedName>
</protein>
<sequence length="304" mass="34748">MQDECIDVLVVGIREGGDLLVDKSREMGATWIILGTFFIDWLLVPDTTLLVISRKEEYVWQGHKGGRGGNKSTLFWKIFYMYHNLPMWIKPRNPFISERHLENTENGSTIDGESTNADVGAGGRFQAAMCDEFARVKYADAAMISETLSDTTQCRIFNSTPTSRGHPFGQIRFSGKVPVITLPWWRHPWKIRGHYESPALNTIIIHDLQFYRDKWPGIFDNITEDKAFKFSEFENALLQHADSCRLTELSLVADGNDPANEEMFSPTGRRSPWYDRECRRRSARDKATNIDINYVGAGDVVFNP</sequence>
<dbReference type="Gene3D" id="3.40.50.300">
    <property type="entry name" value="P-loop containing nucleotide triphosphate hydrolases"/>
    <property type="match status" value="1"/>
</dbReference>
<evidence type="ECO:0000313" key="1">
    <source>
        <dbReference type="EMBL" id="KKL90441.1"/>
    </source>
</evidence>
<organism evidence="1">
    <name type="scientific">marine sediment metagenome</name>
    <dbReference type="NCBI Taxonomy" id="412755"/>
    <lineage>
        <taxon>unclassified sequences</taxon>
        <taxon>metagenomes</taxon>
        <taxon>ecological metagenomes</taxon>
    </lineage>
</organism>
<reference evidence="1" key="1">
    <citation type="journal article" date="2015" name="Nature">
        <title>Complex archaea that bridge the gap between prokaryotes and eukaryotes.</title>
        <authorList>
            <person name="Spang A."/>
            <person name="Saw J.H."/>
            <person name="Jorgensen S.L."/>
            <person name="Zaremba-Niedzwiedzka K."/>
            <person name="Martijn J."/>
            <person name="Lind A.E."/>
            <person name="van Eijk R."/>
            <person name="Schleper C."/>
            <person name="Guy L."/>
            <person name="Ettema T.J."/>
        </authorList>
    </citation>
    <scope>NUCLEOTIDE SEQUENCE</scope>
</reference>
<comment type="caution">
    <text evidence="1">The sequence shown here is derived from an EMBL/GenBank/DDBJ whole genome shotgun (WGS) entry which is preliminary data.</text>
</comment>
<dbReference type="InterPro" id="IPR027417">
    <property type="entry name" value="P-loop_NTPase"/>
</dbReference>
<accession>A0A0F9GIU2</accession>
<feature type="non-terminal residue" evidence="1">
    <location>
        <position position="304"/>
    </location>
</feature>